<name>A0A127AVZ1_9CAUD</name>
<accession>A0A127AVZ1</accession>
<proteinExistence type="predicted"/>
<dbReference type="OrthoDB" id="1242at10239"/>
<reference evidence="1 2" key="1">
    <citation type="submission" date="2015-08" db="EMBL/GenBank/DDBJ databases">
        <authorList>
            <person name="Babu N.S."/>
            <person name="Beckwith C.J."/>
            <person name="Beseler K.G."/>
            <person name="Brison A."/>
            <person name="Carone J.V."/>
            <person name="Caskin T.P."/>
            <person name="Diamond M."/>
            <person name="Durham M.E."/>
            <person name="Foxe J.M."/>
            <person name="Go M."/>
            <person name="Henderson B.A."/>
            <person name="Jones I.B."/>
            <person name="McGettigan J.A."/>
            <person name="Micheletti S.J."/>
            <person name="Nasrallah M.E."/>
            <person name="Ortiz D."/>
            <person name="Piller C.R."/>
            <person name="Privatt S.R."/>
            <person name="Schneider S.L."/>
            <person name="Sharp S."/>
            <person name="Smith T.C."/>
            <person name="Stanton J.D."/>
            <person name="Ullery H.E."/>
            <person name="Wilson R.J."/>
            <person name="Serrano M.G."/>
            <person name="Buck G."/>
            <person name="Lee V."/>
            <person name="Wang Y."/>
            <person name="Carvalho R."/>
            <person name="Voegtly L."/>
            <person name="Shi R."/>
            <person name="Duckworth R."/>
            <person name="Johnson A."/>
            <person name="Loviza R."/>
            <person name="Walstead R."/>
            <person name="Shah Z."/>
            <person name="Kiflezghi M."/>
            <person name="Wade K."/>
            <person name="Ball S.L."/>
            <person name="Bradley K.W."/>
            <person name="Asai D.J."/>
            <person name="Bowman C.A."/>
            <person name="Russell D.A."/>
            <person name="Pope W.H."/>
            <person name="Jacobs-Sera D."/>
            <person name="Hendrix R.W."/>
            <person name="Hatfull G.F."/>
        </authorList>
    </citation>
    <scope>NUCLEOTIDE SEQUENCE [LARGE SCALE GENOMIC DNA]</scope>
</reference>
<dbReference type="InterPro" id="IPR030934">
    <property type="entry name" value="Intein_C"/>
</dbReference>
<dbReference type="GeneID" id="29125194"/>
<sequence>MKVTYVKKLDGEHKVYDVVNAGPYNNFVIQPNGTTTSNGVVVHNCGLLDEVEFVAGGNAKMEQSKIMQLYRTIKRRMESRYMKMGELPGILFLVSSKKSDHDFLEQYIQQVRTNPNVHVVDQPLWKVKPKSNYSGNFFLLAVGNKVLPSKIIAEHENKDDYIEQGYRVIEVPVEHKQAFELDISAALMDIAGIAMASTSKYIHYDKLMKVISKHRENPFRMDQIVLEFNGPEEIADYMDLSKIHEEDLSSPCFIHIDPSLSGDSTGIAMTTIKGAGSVERLVRGEIQRVNDLVYKMVFGVAIKAVAGSQIPFHKIRQFIYWLRDTLGANVQMVTADSFQSADMLQQLKLNGFETKVISVDRKREPYDMLRNSINEERIDILPQSILEDELVNLEEDKIKGKIDHPINGSKDIADALAGSVAAAAHHPIAVHMMNSGEDAMLIGSGSTEFEQLGNDSWVIEDDDIVDVYDDDALSKMSSHGSNGRVLDW</sequence>
<dbReference type="Gene3D" id="3.30.420.240">
    <property type="match status" value="1"/>
</dbReference>
<evidence type="ECO:0000313" key="2">
    <source>
        <dbReference type="Proteomes" id="UP000203261"/>
    </source>
</evidence>
<gene>
    <name evidence="1" type="ORF">SP15_026</name>
</gene>
<evidence type="ECO:0000313" key="1">
    <source>
        <dbReference type="EMBL" id="AMM44825.1"/>
    </source>
</evidence>
<organism evidence="1 2">
    <name type="scientific">Bacillus phage SP-15</name>
    <dbReference type="NCBI Taxonomy" id="1792032"/>
    <lineage>
        <taxon>Viruses</taxon>
        <taxon>Duplodnaviria</taxon>
        <taxon>Heunggongvirae</taxon>
        <taxon>Uroviricota</taxon>
        <taxon>Caudoviricetes</taxon>
        <taxon>Thornevirus</taxon>
        <taxon>Thornevirus SP15</taxon>
    </lineage>
</organism>
<dbReference type="Proteomes" id="UP000203261">
    <property type="component" value="Segment"/>
</dbReference>
<keyword evidence="2" id="KW-1185">Reference proteome</keyword>
<dbReference type="KEGG" id="vg:29125194"/>
<protein>
    <submittedName>
        <fullName evidence="1">Putative terminase large subunit</fullName>
    </submittedName>
</protein>
<dbReference type="RefSeq" id="YP_009302414.1">
    <property type="nucleotide sequence ID" value="NC_031245.1"/>
</dbReference>
<dbReference type="PROSITE" id="PS50818">
    <property type="entry name" value="INTEIN_C_TER"/>
    <property type="match status" value="1"/>
</dbReference>
<dbReference type="EMBL" id="KT624200">
    <property type="protein sequence ID" value="AMM44825.1"/>
    <property type="molecule type" value="Genomic_DNA"/>
</dbReference>